<dbReference type="Gene3D" id="3.30.70.20">
    <property type="match status" value="2"/>
</dbReference>
<dbReference type="PROSITE" id="PS00198">
    <property type="entry name" value="4FE4S_FER_1"/>
    <property type="match status" value="1"/>
</dbReference>
<organism evidence="9">
    <name type="scientific">Methanotorris igneus (strain DSM 5666 / JCM 11834 / Kol 5)</name>
    <dbReference type="NCBI Taxonomy" id="880724"/>
    <lineage>
        <taxon>Archaea</taxon>
        <taxon>Methanobacteriati</taxon>
        <taxon>Methanobacteriota</taxon>
        <taxon>Methanomada group</taxon>
        <taxon>Methanococci</taxon>
        <taxon>Methanococcales</taxon>
        <taxon>Methanocaldococcaceae</taxon>
        <taxon>Methanotorris</taxon>
    </lineage>
</organism>
<dbReference type="GO" id="GO:0046872">
    <property type="term" value="F:metal ion binding"/>
    <property type="evidence" value="ECO:0007669"/>
    <property type="project" value="UniProtKB-KW"/>
</dbReference>
<dbReference type="PANTHER" id="PTHR42859">
    <property type="entry name" value="OXIDOREDUCTASE"/>
    <property type="match status" value="1"/>
</dbReference>
<dbReference type="KEGG" id="mig:Metig_1357"/>
<dbReference type="STRING" id="880724.Metig_1357"/>
<keyword evidence="2" id="KW-0004">4Fe-4S</keyword>
<protein>
    <submittedName>
        <fullName evidence="8">4Fe-4S ferredoxin iron-sulfur binding domain-containing protein</fullName>
    </submittedName>
</protein>
<keyword evidence="5" id="KW-0408">Iron</keyword>
<evidence type="ECO:0000259" key="7">
    <source>
        <dbReference type="PROSITE" id="PS51379"/>
    </source>
</evidence>
<reference evidence="8 9" key="1">
    <citation type="submission" date="2011-05" db="EMBL/GenBank/DDBJ databases">
        <title>Complete sequence of Methanotorris igneus Kol 5.</title>
        <authorList>
            <consortium name="US DOE Joint Genome Institute"/>
            <person name="Lucas S."/>
            <person name="Han J."/>
            <person name="Lapidus A."/>
            <person name="Cheng J.-F."/>
            <person name="Goodwin L."/>
            <person name="Pitluck S."/>
            <person name="Peters L."/>
            <person name="Mikhailova N."/>
            <person name="Chertkov O."/>
            <person name="Han C."/>
            <person name="Tapia R."/>
            <person name="Land M."/>
            <person name="Hauser L."/>
            <person name="Kyrpides N."/>
            <person name="Ivanova N."/>
            <person name="Pagani I."/>
            <person name="Sieprawska-Lupa M."/>
            <person name="Whitman W."/>
            <person name="Woyke T."/>
        </authorList>
    </citation>
    <scope>NUCLEOTIDE SEQUENCE [LARGE SCALE GENOMIC DNA]</scope>
    <source>
        <strain evidence="9">DSM 5666 / JCM 11834 / Kol 5</strain>
    </source>
</reference>
<dbReference type="InterPro" id="IPR017896">
    <property type="entry name" value="4Fe4S_Fe-S-bd"/>
</dbReference>
<dbReference type="GO" id="GO:0016491">
    <property type="term" value="F:oxidoreductase activity"/>
    <property type="evidence" value="ECO:0007669"/>
    <property type="project" value="UniProtKB-ARBA"/>
</dbReference>
<gene>
    <name evidence="8" type="ordered locus">Metig_1357</name>
</gene>
<accession>F6BF22</accession>
<dbReference type="EMBL" id="CP002737">
    <property type="protein sequence ID" value="AEF96892.1"/>
    <property type="molecule type" value="Genomic_DNA"/>
</dbReference>
<evidence type="ECO:0000256" key="2">
    <source>
        <dbReference type="ARBA" id="ARBA00022485"/>
    </source>
</evidence>
<sequence length="166" mass="18356">MKKIMMINDKCDNCGDCVKACMEIYGVSRISILEHDGNYLPIVCQHCSSAPCMQVCPVNAIEFRGEVVYLDGEKCIGCGLCALACPFGAIVMADKAHKCILCIDRGEQACVKACSKRCLEVVSVEDAIWDKKLRNIENFAKLTLNKKIENKDGLLSKITINARVKF</sequence>
<evidence type="ECO:0000256" key="1">
    <source>
        <dbReference type="ARBA" id="ARBA00022448"/>
    </source>
</evidence>
<dbReference type="OrthoDB" id="2837at2157"/>
<keyword evidence="3" id="KW-0479">Metal-binding</keyword>
<dbReference type="Proteomes" id="UP000009227">
    <property type="component" value="Chromosome"/>
</dbReference>
<evidence type="ECO:0000256" key="6">
    <source>
        <dbReference type="ARBA" id="ARBA00023014"/>
    </source>
</evidence>
<evidence type="ECO:0000313" key="9">
    <source>
        <dbReference type="Proteomes" id="UP000009227"/>
    </source>
</evidence>
<evidence type="ECO:0000256" key="5">
    <source>
        <dbReference type="ARBA" id="ARBA00023004"/>
    </source>
</evidence>
<dbReference type="GO" id="GO:0051539">
    <property type="term" value="F:4 iron, 4 sulfur cluster binding"/>
    <property type="evidence" value="ECO:0007669"/>
    <property type="project" value="UniProtKB-KW"/>
</dbReference>
<dbReference type="Pfam" id="PF13247">
    <property type="entry name" value="Fer4_11"/>
    <property type="match status" value="1"/>
</dbReference>
<dbReference type="InterPro" id="IPR017900">
    <property type="entry name" value="4Fe4S_Fe_S_CS"/>
</dbReference>
<evidence type="ECO:0000313" key="8">
    <source>
        <dbReference type="EMBL" id="AEF96892.1"/>
    </source>
</evidence>
<dbReference type="InterPro" id="IPR050294">
    <property type="entry name" value="RnfB_subfamily"/>
</dbReference>
<proteinExistence type="predicted"/>
<keyword evidence="6" id="KW-0411">Iron-sulfur</keyword>
<dbReference type="SUPFAM" id="SSF54862">
    <property type="entry name" value="4Fe-4S ferredoxins"/>
    <property type="match status" value="1"/>
</dbReference>
<feature type="domain" description="4Fe-4S ferredoxin-type" evidence="7">
    <location>
        <begin position="2"/>
        <end position="21"/>
    </location>
</feature>
<feature type="domain" description="4Fe-4S ferredoxin-type" evidence="7">
    <location>
        <begin position="66"/>
        <end position="95"/>
    </location>
</feature>
<dbReference type="AlphaFoldDB" id="F6BF22"/>
<dbReference type="PROSITE" id="PS51379">
    <property type="entry name" value="4FE4S_FER_2"/>
    <property type="match status" value="2"/>
</dbReference>
<name>F6BF22_METIK</name>
<keyword evidence="9" id="KW-1185">Reference proteome</keyword>
<evidence type="ECO:0000256" key="4">
    <source>
        <dbReference type="ARBA" id="ARBA00022982"/>
    </source>
</evidence>
<dbReference type="RefSeq" id="WP_013799489.1">
    <property type="nucleotide sequence ID" value="NC_015562.1"/>
</dbReference>
<dbReference type="GeneID" id="10644220"/>
<evidence type="ECO:0000256" key="3">
    <source>
        <dbReference type="ARBA" id="ARBA00022723"/>
    </source>
</evidence>
<dbReference type="PANTHER" id="PTHR42859:SF10">
    <property type="entry name" value="DIMETHYLSULFOXIDE REDUCTASE CHAIN B"/>
    <property type="match status" value="1"/>
</dbReference>
<keyword evidence="4" id="KW-0249">Electron transport</keyword>
<keyword evidence="1" id="KW-0813">Transport</keyword>
<dbReference type="HOGENOM" id="CLU_043374_3_3_2"/>